<reference evidence="7" key="1">
    <citation type="submission" date="2024-06" db="EMBL/GenBank/DDBJ databases">
        <title>Multi-omics analyses provide insights into the biosynthesis of the anticancer antibiotic pleurotin in Hohenbuehelia grisea.</title>
        <authorList>
            <person name="Weaver J.A."/>
            <person name="Alberti F."/>
        </authorList>
    </citation>
    <scope>NUCLEOTIDE SEQUENCE [LARGE SCALE GENOMIC DNA]</scope>
    <source>
        <strain evidence="7">T-177</strain>
    </source>
</reference>
<dbReference type="Pfam" id="PF24984">
    <property type="entry name" value="HEAT_EF3_GNC1"/>
    <property type="match status" value="1"/>
</dbReference>
<dbReference type="Pfam" id="PF12074">
    <property type="entry name" value="Gcn1_N"/>
    <property type="match status" value="1"/>
</dbReference>
<gene>
    <name evidence="6" type="ORF">HGRIS_001793</name>
</gene>
<evidence type="ECO:0000313" key="7">
    <source>
        <dbReference type="Proteomes" id="UP001556367"/>
    </source>
</evidence>
<dbReference type="Pfam" id="PF24993">
    <property type="entry name" value="GNC1_N"/>
    <property type="match status" value="1"/>
</dbReference>
<sequence length="2727" mass="296593">MPISQHTHLDALEESGVPKPQNRLLKGDRMEKLIRSINQRQKIAAAGDDWDQKLSGQTGMANLNISTRPMFRSGRVPTFPRSDFQVSRGQTEFLRVTSYTRHRRIDRRRRRQALPTLAPKASLTRLKAKEPDSKSMSKSEIQSWISSTSTAPTDDTPDDSWQRDRVLQDWSKAIEIAHARLMNSRTKHRVQFLQDELLSLAKHADLNLSQTLDVFKLLTHTYPRYADNASREAVEAVGMELVRRDELRGTPDGAVDETRMGVAEQILGWLGHEVGRVAKRGAGSAYASSDLFVLLSWSCGLYTVCLKTNPDFTSSQSWITLVTALATLLDILLESAVAKPSMKNGVLVRVRRALRSEPAKIPVLADTLLQQAKSSQTPLRFVPLIGVSVDVLIRLRNVPEEPASRMHPDQKDAILNLYSSTVLMSKTPVPTHVATAFNDFIKTFVTPEDVSTIILPTAEKALLRSPEISLSVLAHFFTAFPSQLSDADFERILLPTLNTSKSSNPSVRTDSIALFKALVTTPPSEPQIALSPASQTHATASLLSLPKSGKTTGPDHRAALYTMLAALAPSAHVSPTLVEVSVPLISKETHEGALSVLARAVEGHLGWLLAPGEGQVSATGVPQPTTAVIAKEMGNAKPTVRRAFCLLAGGALWDAGARAEGGAEAQAFAKAVLPALESSLKSVAANPVGAPGGPVEAYVALACLLGPVKRFGTFDAALSANATIQGLFASTTKPSFLVWDKVYQKVTEPEDEKWLLRALEVVVTNVPPKVAVELAKNELHRSQLGLVFIHVALSSTAPETRKAVLATLERCTAARPHITHGIVRDAFTSFLAKEASAAAAASVEDGMAWRHHGRLSALLLSSASFAEDVDEKTRQDAVVGLVITAHHHLVCEPSRQVWIDLCQKARLDPHELVNAQVDALFKHILAASTVPIKQDGFAEASFRALTTLAFVSPEAVVPRAIKQLNVDMDAAVLNSLTELDLGVWNTPEGTAFIDVLASKKSDNTQVTKGKDAKMAKWEADVRKSLATKKAVSTGTLSKQDQAAVSAQLEKELAIRQRVVTIKANLERGLHMVGSLVKAGVQEFREAIAEVAGLVVDAALGKGAILAGGLAFETYLDLSKCSSDRLDTMARWIAVATLRSLEVSAVPEEMEAEPIDGLIIRVLYRFRSLSEQAPFEAPTFTFAFPLIRQILLKGGINATEEDAILEQVKLALDIIKFHCGEFHDVVYPRQAAIECLLHIIKQQPKLAKEASSTLVDLGEAMHSTVRPTELNVLLQATLSQESYIRNACLQTLQPFDLTDLDWSPELLIACHDDDEQNARLARHLWEDNGLDIPETFLMRILPFLGHDNAYVRASVAGAIAEAVEAWPQGLAQVLDDLQAYYREKAKLLAPEFDEYGMLISQSIDRSDPWPARLSTARTFEGLAPLFGKDHVVTFIRFLIHDEALGDKSSDVRQAMLSAGVAAIDVHGSSTSAELISIFEDHLARPSAGTETSDHIKEAIVIFFGRVAKHLDPTDKRIPSIVTRLVEALKTPAEQVQMAVSDCLVPLVKVIKPDLQALVDQLFTDLFGAPKYATRRGAAYGLAGVIKGAGLGSMKEFSVISRLKAATEDKKQYEPRQGAMFAFETMSTSLGRVFEPYITYVLPLLLTAFGDASADVREAAQDAARIIMGNMSGYGVKLILPSLLSGLEEKQWRTKKGSIELLGMMAYCSPRQLSLSLPIVIPQLTDVLTDSHSQVKAAANKSLKQFGEVISNPEIQTLTPVLLKAMVDPAKTPVALSSLLKTSFMHYIDHSSLALVVPIIERGLRERGADTKKKAAQIVGNLASLTDAKDFVPYLNSLLPLVHVVLVDPVPEARATAAKALGTLVERLGEIHFPDLVPGLLRTLKTDTSGVDRQGAAQGLSEVLSGLGMERLEGLLPDIIANAQSPRATVREGFMSLLVFLPATFGTRFQPHLPKIISPILSGLSDTEEYVREAAMRAGRMVVTNYASKAIDLLLPELEHGMFDPGWRIRQASITLVGELLFKVSGISSKAVDDEEEEAEATVAESSRRALTEVLGSERRDRILSALYLVRQDGVMVVRQASIQIWKALVHNTPRTVREILPELMEQIVQLVSSDEFEQQEIASRTTGELCRKFGEKILAEIIPILRTKASSPDARTREGVCLTLCDIMESSTDAHREDHEDDIISMVRQSLVDDEANVRAAAAKAFDVLQEYLGAKAIDQTIPTLLDALRQPGQSSGTALQALREVMNVRASTVFPVLIPTLTAIPMTVFNANALASLVSVAGNALSRRLTTILNALVSVMETGGEEELMEAVNGAVEASLSSIEDAEGLNTLMMTLLDWAKHDSPKRRVSAWKLFAIFCQVSELDSSYYRVDWVRQLVSALEDPDVGVHTAAWSAFDVFTKSVPKDELEPLVVPLRRSIESTGSPGHFVPGFGLPKGVAPMVPIIIAGLTTGSNEQRENAAYAIGDLVERTEENAIKPFVVPFTGPLIRVATQATTYPPAVKTGILSALNAMLQRIPAFVKPFFPQLQRTFVKSAADPASVVVRTRAAEALGVLMRHQPRVDPVVTELIASVKAGDDGIASSLILALAHVVKNASANVGEKAREACVELVADAFTESHDEYYSQSIAHLFKSLSAYPELLLPIINSQLVGGTPPGVLCSRILLATLTPDDDDDERTPNVFQQLSVLRPVAQKVQESAGNERPSIARPAREARELIKELDDESLKGLF</sequence>
<dbReference type="Proteomes" id="UP001556367">
    <property type="component" value="Unassembled WGS sequence"/>
</dbReference>
<proteinExistence type="inferred from homology"/>
<feature type="region of interest" description="Disordered" evidence="4">
    <location>
        <begin position="106"/>
        <end position="160"/>
    </location>
</feature>
<dbReference type="Gene3D" id="1.25.10.10">
    <property type="entry name" value="Leucine-rich Repeat Variant"/>
    <property type="match status" value="5"/>
</dbReference>
<feature type="repeat" description="HEAT" evidence="3">
    <location>
        <begin position="2182"/>
        <end position="2220"/>
    </location>
</feature>
<comment type="similarity">
    <text evidence="1">Belongs to the GCN1 family.</text>
</comment>
<dbReference type="SMART" id="SM01349">
    <property type="entry name" value="TOG"/>
    <property type="match status" value="1"/>
</dbReference>
<dbReference type="InterPro" id="IPR056810">
    <property type="entry name" value="GNC1-like_N"/>
</dbReference>
<accession>A0ABR3JIW5</accession>
<dbReference type="InterPro" id="IPR057546">
    <property type="entry name" value="HEAT_GCN1"/>
</dbReference>
<dbReference type="EMBL" id="JASNQZ010000006">
    <property type="protein sequence ID" value="KAL0955554.1"/>
    <property type="molecule type" value="Genomic_DNA"/>
</dbReference>
<dbReference type="InterPro" id="IPR034085">
    <property type="entry name" value="TOG"/>
</dbReference>
<dbReference type="Pfam" id="PF24916">
    <property type="entry name" value="HEAT_GCN1_fung"/>
    <property type="match status" value="1"/>
</dbReference>
<keyword evidence="2" id="KW-0677">Repeat</keyword>
<feature type="repeat" description="HEAT" evidence="3">
    <location>
        <begin position="1718"/>
        <end position="1756"/>
    </location>
</feature>
<protein>
    <recommendedName>
        <fullName evidence="5">TOG domain-containing protein</fullName>
    </recommendedName>
</protein>
<comment type="caution">
    <text evidence="6">The sequence shown here is derived from an EMBL/GenBank/DDBJ whole genome shotgun (WGS) entry which is preliminary data.</text>
</comment>
<evidence type="ECO:0000259" key="5">
    <source>
        <dbReference type="SMART" id="SM01349"/>
    </source>
</evidence>
<evidence type="ECO:0000256" key="1">
    <source>
        <dbReference type="ARBA" id="ARBA00007366"/>
    </source>
</evidence>
<evidence type="ECO:0000256" key="3">
    <source>
        <dbReference type="PROSITE-ProRule" id="PRU00103"/>
    </source>
</evidence>
<dbReference type="InterPro" id="IPR011989">
    <property type="entry name" value="ARM-like"/>
</dbReference>
<evidence type="ECO:0000313" key="6">
    <source>
        <dbReference type="EMBL" id="KAL0955554.1"/>
    </source>
</evidence>
<dbReference type="Pfam" id="PF24987">
    <property type="entry name" value="HEAT_EF3_N"/>
    <property type="match status" value="2"/>
</dbReference>
<dbReference type="PROSITE" id="PS50077">
    <property type="entry name" value="HEAT_REPEAT"/>
    <property type="match status" value="3"/>
</dbReference>
<organism evidence="6 7">
    <name type="scientific">Hohenbuehelia grisea</name>
    <dbReference type="NCBI Taxonomy" id="104357"/>
    <lineage>
        <taxon>Eukaryota</taxon>
        <taxon>Fungi</taxon>
        <taxon>Dikarya</taxon>
        <taxon>Basidiomycota</taxon>
        <taxon>Agaricomycotina</taxon>
        <taxon>Agaricomycetes</taxon>
        <taxon>Agaricomycetidae</taxon>
        <taxon>Agaricales</taxon>
        <taxon>Pleurotineae</taxon>
        <taxon>Pleurotaceae</taxon>
        <taxon>Hohenbuehelia</taxon>
    </lineage>
</organism>
<dbReference type="Pfam" id="PF23271">
    <property type="entry name" value="HEAT_GCN1"/>
    <property type="match status" value="2"/>
</dbReference>
<evidence type="ECO:0000256" key="4">
    <source>
        <dbReference type="SAM" id="MobiDB-lite"/>
    </source>
</evidence>
<keyword evidence="7" id="KW-1185">Reference proteome</keyword>
<feature type="compositionally biased region" description="Basic and acidic residues" evidence="4">
    <location>
        <begin position="127"/>
        <end position="137"/>
    </location>
</feature>
<feature type="domain" description="TOG" evidence="5">
    <location>
        <begin position="1541"/>
        <end position="1776"/>
    </location>
</feature>
<evidence type="ECO:0000256" key="2">
    <source>
        <dbReference type="ARBA" id="ARBA00022737"/>
    </source>
</evidence>
<feature type="region of interest" description="Disordered" evidence="4">
    <location>
        <begin position="1"/>
        <end position="23"/>
    </location>
</feature>
<dbReference type="PANTHER" id="PTHR23346">
    <property type="entry name" value="TRANSLATIONAL ACTIVATOR GCN1-RELATED"/>
    <property type="match status" value="1"/>
</dbReference>
<dbReference type="PANTHER" id="PTHR23346:SF7">
    <property type="entry name" value="STALLED RIBOSOME SENSOR GCN1"/>
    <property type="match status" value="1"/>
</dbReference>
<feature type="repeat" description="HEAT" evidence="3">
    <location>
        <begin position="1836"/>
        <end position="1874"/>
    </location>
</feature>
<dbReference type="SUPFAM" id="SSF48371">
    <property type="entry name" value="ARM repeat"/>
    <property type="match status" value="3"/>
</dbReference>
<dbReference type="InterPro" id="IPR056809">
    <property type="entry name" value="HEAT_GCN1_fung"/>
</dbReference>
<dbReference type="InterPro" id="IPR021133">
    <property type="entry name" value="HEAT_type_2"/>
</dbReference>
<dbReference type="InterPro" id="IPR022716">
    <property type="entry name" value="Gcn1_N"/>
</dbReference>
<dbReference type="InterPro" id="IPR016024">
    <property type="entry name" value="ARM-type_fold"/>
</dbReference>
<name>A0ABR3JIW5_9AGAR</name>